<keyword evidence="1" id="KW-1133">Transmembrane helix</keyword>
<feature type="transmembrane region" description="Helical" evidence="1">
    <location>
        <begin position="65"/>
        <end position="87"/>
    </location>
</feature>
<keyword evidence="1" id="KW-0812">Transmembrane</keyword>
<name>A0A938Y842_9ACTN</name>
<keyword evidence="1" id="KW-0472">Membrane</keyword>
<dbReference type="Proteomes" id="UP000663791">
    <property type="component" value="Unassembled WGS sequence"/>
</dbReference>
<protein>
    <submittedName>
        <fullName evidence="2">Uncharacterized protein</fullName>
    </submittedName>
</protein>
<gene>
    <name evidence="2" type="ORF">JK386_06695</name>
</gene>
<dbReference type="AlphaFoldDB" id="A0A938Y842"/>
<comment type="caution">
    <text evidence="2">The sequence shown here is derived from an EMBL/GenBank/DDBJ whole genome shotgun (WGS) entry which is preliminary data.</text>
</comment>
<sequence>MTPLRVLGGIAVRSLLLLVLAEGIAEIFNVAVTDDDGLGTGLTVMFALVCAAGAWGMWDGFHRKPLALCVSWVVIGLLVTVGMTLYSHLRDDEWSWAVLSEDLTSGLGFWSALIFVPAIACGILPAFIRRNEAQSTGDLAGRHR</sequence>
<dbReference type="EMBL" id="JAERTX010000005">
    <property type="protein sequence ID" value="MBM9459585.1"/>
    <property type="molecule type" value="Genomic_DNA"/>
</dbReference>
<reference evidence="2" key="1">
    <citation type="submission" date="2021-01" db="EMBL/GenBank/DDBJ databases">
        <title>Novel species in genus Nocardioides.</title>
        <authorList>
            <person name="Zhang G."/>
        </authorList>
    </citation>
    <scope>NUCLEOTIDE SEQUENCE</scope>
    <source>
        <strain evidence="2">Zg-536</strain>
    </source>
</reference>
<proteinExistence type="predicted"/>
<organism evidence="2 3">
    <name type="scientific">Nocardioides faecalis</name>
    <dbReference type="NCBI Taxonomy" id="2803858"/>
    <lineage>
        <taxon>Bacteria</taxon>
        <taxon>Bacillati</taxon>
        <taxon>Actinomycetota</taxon>
        <taxon>Actinomycetes</taxon>
        <taxon>Propionibacteriales</taxon>
        <taxon>Nocardioidaceae</taxon>
        <taxon>Nocardioides</taxon>
    </lineage>
</organism>
<feature type="transmembrane region" description="Helical" evidence="1">
    <location>
        <begin position="107"/>
        <end position="128"/>
    </location>
</feature>
<evidence type="ECO:0000313" key="2">
    <source>
        <dbReference type="EMBL" id="MBM9459585.1"/>
    </source>
</evidence>
<accession>A0A938Y842</accession>
<evidence type="ECO:0000313" key="3">
    <source>
        <dbReference type="Proteomes" id="UP000663791"/>
    </source>
</evidence>
<keyword evidence="3" id="KW-1185">Reference proteome</keyword>
<evidence type="ECO:0000256" key="1">
    <source>
        <dbReference type="SAM" id="Phobius"/>
    </source>
</evidence>
<feature type="transmembrane region" description="Helical" evidence="1">
    <location>
        <begin position="37"/>
        <end position="58"/>
    </location>
</feature>
<dbReference type="RefSeq" id="WP_205290905.1">
    <property type="nucleotide sequence ID" value="NZ_CP074406.1"/>
</dbReference>